<feature type="domain" description="ABC-2 type transporter transmembrane" evidence="6">
    <location>
        <begin position="29"/>
        <end position="176"/>
    </location>
</feature>
<evidence type="ECO:0000259" key="6">
    <source>
        <dbReference type="Pfam" id="PF12698"/>
    </source>
</evidence>
<dbReference type="InterPro" id="IPR017500">
    <property type="entry name" value="Phage_infect_YhgE_N"/>
</dbReference>
<dbReference type="NCBIfam" id="TIGR03061">
    <property type="entry name" value="pip_yhgE_Nterm"/>
    <property type="match status" value="1"/>
</dbReference>
<dbReference type="GO" id="GO:0140359">
    <property type="term" value="F:ABC-type transporter activity"/>
    <property type="evidence" value="ECO:0007669"/>
    <property type="project" value="InterPro"/>
</dbReference>
<evidence type="ECO:0000256" key="1">
    <source>
        <dbReference type="ARBA" id="ARBA00004141"/>
    </source>
</evidence>
<keyword evidence="3 5" id="KW-1133">Transmembrane helix</keyword>
<dbReference type="eggNOG" id="COG1511">
    <property type="taxonomic scope" value="Bacteria"/>
</dbReference>
<organism evidence="7 8">
    <name type="scientific">Corynebacterium doosanense CAU 212 = DSM 45436</name>
    <dbReference type="NCBI Taxonomy" id="558173"/>
    <lineage>
        <taxon>Bacteria</taxon>
        <taxon>Bacillati</taxon>
        <taxon>Actinomycetota</taxon>
        <taxon>Actinomycetes</taxon>
        <taxon>Mycobacteriales</taxon>
        <taxon>Corynebacteriaceae</taxon>
        <taxon>Corynebacterium</taxon>
    </lineage>
</organism>
<dbReference type="InterPro" id="IPR051328">
    <property type="entry name" value="T7SS_ABC-Transporter"/>
</dbReference>
<dbReference type="Proteomes" id="UP000029914">
    <property type="component" value="Chromosome"/>
</dbReference>
<gene>
    <name evidence="7" type="ORF">CDOO_11665</name>
</gene>
<feature type="transmembrane region" description="Helical" evidence="5">
    <location>
        <begin position="29"/>
        <end position="49"/>
    </location>
</feature>
<name>A0A097II81_9CORY</name>
<dbReference type="Pfam" id="PF12698">
    <property type="entry name" value="ABC2_membrane_3"/>
    <property type="match status" value="1"/>
</dbReference>
<dbReference type="AlphaFoldDB" id="A0A097II81"/>
<keyword evidence="4 5" id="KW-0472">Membrane</keyword>
<feature type="transmembrane region" description="Helical" evidence="5">
    <location>
        <begin position="607"/>
        <end position="629"/>
    </location>
</feature>
<evidence type="ECO:0000313" key="8">
    <source>
        <dbReference type="Proteomes" id="UP000029914"/>
    </source>
</evidence>
<protein>
    <submittedName>
        <fullName evidence="7">Membrane protein</fullName>
    </submittedName>
</protein>
<evidence type="ECO:0000256" key="5">
    <source>
        <dbReference type="SAM" id="Phobius"/>
    </source>
</evidence>
<accession>A0A097II81</accession>
<dbReference type="PANTHER" id="PTHR43077">
    <property type="entry name" value="TRANSPORT PERMEASE YVFS-RELATED"/>
    <property type="match status" value="1"/>
</dbReference>
<evidence type="ECO:0000313" key="7">
    <source>
        <dbReference type="EMBL" id="AIT61842.1"/>
    </source>
</evidence>
<dbReference type="KEGG" id="cdo:CDOO_11665"/>
<sequence>MSTSTAVSDGARSGERPGWISRSWIPRTVIVVAVILPLIVALTYMWAMWDPTKYLPEVKLAVVNEDVGAEHRGEFKEIGNQVTENLLATEYLNFTETNAEEAEEGLVTGEYLFIVSIPEDFSEKTVSVTTADPEQSNIHMTYNDYNGSNGTILTSGLVPQIQQAIQASVTESYASEALSGLNTLGDGFDRASDGAIQVDDGMTQLQDGVVRASDGINQLDDGATRLNDGASQLYDGTQELNTGVADLSDGATRLNDGALQLDDGANQLNDGLGTLRGGTAQLADGAGQINDGVVQLTDKLIPLLTQVQGATPSLKQAIPVLRAAGLNAEADQIAEITGQLDPANPTNMVSQLGRLREGTGELYYNLSDPSAPYLSGVIQLQDGSQRLVEGTGQLTDGTAQLMDGVTRLDDGATRLNDGARQLSEGTVTLKDGTIQLKDGSVQLGDGVTQLKDGTGQLRTGLVDGAAQAPRIVDVQTSSHNFGEPIDFTTSNKNPVQTVVDAANPTVKKIDSGVSILLILVFGTMMMAILSILLPHIIGRSRILPVLTGLGLLSVSNFIILGLFAFISTLNGWSPANWPAMIAVLAVIAVTGAAIFQCSRIIFGRMVGGIVSLSLYALGLFSFGGIWPLATTPGPLRALHVLHPLSYARDMFVRASDGIFDATYWSGMIISLLLFALPATVISVIVTYSRRRRREDDAVNRFDGPGRTEEEAVLV</sequence>
<evidence type="ECO:0000256" key="3">
    <source>
        <dbReference type="ARBA" id="ARBA00022989"/>
    </source>
</evidence>
<dbReference type="Gene3D" id="1.10.287.950">
    <property type="entry name" value="Methyl-accepting chemotaxis protein"/>
    <property type="match status" value="1"/>
</dbReference>
<dbReference type="GO" id="GO:0016020">
    <property type="term" value="C:membrane"/>
    <property type="evidence" value="ECO:0007669"/>
    <property type="project" value="UniProtKB-SubCell"/>
</dbReference>
<evidence type="ECO:0000256" key="4">
    <source>
        <dbReference type="ARBA" id="ARBA00023136"/>
    </source>
</evidence>
<dbReference type="HOGENOM" id="CLU_004534_1_1_11"/>
<keyword evidence="2 5" id="KW-0812">Transmembrane</keyword>
<dbReference type="InterPro" id="IPR023908">
    <property type="entry name" value="xxxLxxG_rpt"/>
</dbReference>
<comment type="subcellular location">
    <subcellularLocation>
        <location evidence="1">Membrane</location>
        <topology evidence="1">Multi-pass membrane protein</topology>
    </subcellularLocation>
</comment>
<dbReference type="PANTHER" id="PTHR43077:SF10">
    <property type="entry name" value="TRANSPORT PERMEASE PROTEIN"/>
    <property type="match status" value="1"/>
</dbReference>
<dbReference type="NCBIfam" id="TIGR03057">
    <property type="entry name" value="xxxLxxG_by_4"/>
    <property type="match status" value="11"/>
</dbReference>
<keyword evidence="8" id="KW-1185">Reference proteome</keyword>
<dbReference type="EMBL" id="CP006764">
    <property type="protein sequence ID" value="AIT61842.1"/>
    <property type="molecule type" value="Genomic_DNA"/>
</dbReference>
<dbReference type="RefSeq" id="WP_018022833.1">
    <property type="nucleotide sequence ID" value="NZ_AQUX01000013.1"/>
</dbReference>
<feature type="transmembrane region" description="Helical" evidence="5">
    <location>
        <begin position="513"/>
        <end position="533"/>
    </location>
</feature>
<reference evidence="7 8" key="1">
    <citation type="submission" date="2013-09" db="EMBL/GenBank/DDBJ databases">
        <title>Complete genome sequence of Corynebacterium doosanense CAU 212(T) (=DSM 45436(T)), isolated from activated sludge.</title>
        <authorList>
            <person name="Schaffert L."/>
            <person name="Albersmeier A."/>
            <person name="Kalinowski J."/>
            <person name="Ruckert C."/>
        </authorList>
    </citation>
    <scope>NUCLEOTIDE SEQUENCE [LARGE SCALE GENOMIC DNA]</scope>
    <source>
        <strain evidence="7 8">CAU 212</strain>
    </source>
</reference>
<proteinExistence type="predicted"/>
<feature type="transmembrane region" description="Helical" evidence="5">
    <location>
        <begin position="575"/>
        <end position="595"/>
    </location>
</feature>
<feature type="transmembrane region" description="Helical" evidence="5">
    <location>
        <begin position="545"/>
        <end position="569"/>
    </location>
</feature>
<dbReference type="OrthoDB" id="9811483at2"/>
<evidence type="ECO:0000256" key="2">
    <source>
        <dbReference type="ARBA" id="ARBA00022692"/>
    </source>
</evidence>
<feature type="transmembrane region" description="Helical" evidence="5">
    <location>
        <begin position="663"/>
        <end position="685"/>
    </location>
</feature>
<dbReference type="InterPro" id="IPR013525">
    <property type="entry name" value="ABC2_TM"/>
</dbReference>